<keyword evidence="7 12" id="KW-0256">Endoplasmic reticulum</keyword>
<dbReference type="InterPro" id="IPR027054">
    <property type="entry name" value="ALG2"/>
</dbReference>
<keyword evidence="4 12" id="KW-0328">Glycosyltransferase</keyword>
<evidence type="ECO:0000256" key="8">
    <source>
        <dbReference type="ARBA" id="ARBA00022989"/>
    </source>
</evidence>
<keyword evidence="9 12" id="KW-0472">Membrane</keyword>
<name>A0A4Y9Y5C0_9AGAM</name>
<comment type="function">
    <text evidence="1 12">Mannosylates Man(2)GlcNAc(2)-dolichol diphosphate and Man(1)GlcNAc(2)-dolichol diphosphate to form Man(3)GlcNAc(2)-dolichol diphosphate.</text>
</comment>
<comment type="similarity">
    <text evidence="12">Belongs to the glycosyltransferase group 1 family.</text>
</comment>
<keyword evidence="5 12" id="KW-0808">Transferase</keyword>
<feature type="domain" description="Glycosyltransferase subfamily 4-like N-terminal" evidence="14">
    <location>
        <begin position="19"/>
        <end position="206"/>
    </location>
</feature>
<dbReference type="Proteomes" id="UP000298327">
    <property type="component" value="Unassembled WGS sequence"/>
</dbReference>
<dbReference type="GO" id="GO:0005789">
    <property type="term" value="C:endoplasmic reticulum membrane"/>
    <property type="evidence" value="ECO:0007669"/>
    <property type="project" value="UniProtKB-SubCell"/>
</dbReference>
<feature type="transmembrane region" description="Helical" evidence="12">
    <location>
        <begin position="461"/>
        <end position="481"/>
    </location>
</feature>
<accession>A0A4Y9Y5C0</accession>
<proteinExistence type="inferred from homology"/>
<dbReference type="PANTHER" id="PTHR45918">
    <property type="entry name" value="ALPHA-1,3/1,6-MANNOSYLTRANSFERASE ALG2"/>
    <property type="match status" value="1"/>
</dbReference>
<dbReference type="EC" id="2.4.1.132" evidence="12"/>
<dbReference type="EC" id="2.4.1.257" evidence="12"/>
<dbReference type="Pfam" id="PF13439">
    <property type="entry name" value="Glyco_transf_4"/>
    <property type="match status" value="1"/>
</dbReference>
<evidence type="ECO:0000256" key="11">
    <source>
        <dbReference type="ARBA" id="ARBA00045104"/>
    </source>
</evidence>
<dbReference type="OrthoDB" id="448893at2759"/>
<dbReference type="AlphaFoldDB" id="A0A4Y9Y5C0"/>
<evidence type="ECO:0000313" key="16">
    <source>
        <dbReference type="Proteomes" id="UP000298327"/>
    </source>
</evidence>
<comment type="caution">
    <text evidence="15">The sequence shown here is derived from an EMBL/GenBank/DDBJ whole genome shotgun (WGS) entry which is preliminary data.</text>
</comment>
<comment type="subcellular location">
    <subcellularLocation>
        <location evidence="2 12">Endoplasmic reticulum membrane</location>
    </subcellularLocation>
</comment>
<evidence type="ECO:0000256" key="5">
    <source>
        <dbReference type="ARBA" id="ARBA00022679"/>
    </source>
</evidence>
<dbReference type="InterPro" id="IPR001296">
    <property type="entry name" value="Glyco_trans_1"/>
</dbReference>
<evidence type="ECO:0000259" key="14">
    <source>
        <dbReference type="Pfam" id="PF13439"/>
    </source>
</evidence>
<feature type="domain" description="Glycosyl transferase family 1" evidence="13">
    <location>
        <begin position="348"/>
        <end position="427"/>
    </location>
</feature>
<evidence type="ECO:0000256" key="6">
    <source>
        <dbReference type="ARBA" id="ARBA00022692"/>
    </source>
</evidence>
<evidence type="ECO:0000313" key="15">
    <source>
        <dbReference type="EMBL" id="TFY57694.1"/>
    </source>
</evidence>
<evidence type="ECO:0000259" key="13">
    <source>
        <dbReference type="Pfam" id="PF00534"/>
    </source>
</evidence>
<keyword evidence="8 12" id="KW-1133">Transmembrane helix</keyword>
<organism evidence="15 16">
    <name type="scientific">Dentipellis fragilis</name>
    <dbReference type="NCBI Taxonomy" id="205917"/>
    <lineage>
        <taxon>Eukaryota</taxon>
        <taxon>Fungi</taxon>
        <taxon>Dikarya</taxon>
        <taxon>Basidiomycota</taxon>
        <taxon>Agaricomycotina</taxon>
        <taxon>Agaricomycetes</taxon>
        <taxon>Russulales</taxon>
        <taxon>Hericiaceae</taxon>
        <taxon>Dentipellis</taxon>
    </lineage>
</organism>
<keyword evidence="6 12" id="KW-0812">Transmembrane</keyword>
<dbReference type="PANTHER" id="PTHR45918:SF1">
    <property type="entry name" value="ALPHA-1,3_1,6-MANNOSYLTRANSFERASE ALG2"/>
    <property type="match status" value="1"/>
</dbReference>
<dbReference type="GO" id="GO:0004378">
    <property type="term" value="F:GDP-Man:Man(1)GlcNAc(2)-PP-Dol alpha-1,3-mannosyltransferase activity"/>
    <property type="evidence" value="ECO:0007669"/>
    <property type="project" value="UniProtKB-UniRule"/>
</dbReference>
<comment type="pathway">
    <text evidence="3 12">Protein modification; protein glycosylation.</text>
</comment>
<evidence type="ECO:0000256" key="7">
    <source>
        <dbReference type="ARBA" id="ARBA00022824"/>
    </source>
</evidence>
<evidence type="ECO:0000256" key="9">
    <source>
        <dbReference type="ARBA" id="ARBA00023136"/>
    </source>
</evidence>
<dbReference type="UniPathway" id="UPA00378"/>
<evidence type="ECO:0000256" key="3">
    <source>
        <dbReference type="ARBA" id="ARBA00004922"/>
    </source>
</evidence>
<sequence>MASGPSKLRVAFIHPDLGIGGAERLVVDAALGLQKLGHDVVIYTSYHDPGHCFDETRDGTLKVRHIVSPFPRSLKGKFHSALAHARQLHLTNYLIQHEGSSYDIYFVDILSTCVPILRLFTGVRVAFYCHFPDKLLANGAYVEGKMKKGGLLKQLYRLPMDWLEEKTTGSADIIFANSKFTSRVFKLHLPSIIQTPRVVYPGINLAAYEPQAGRTGDPDVAQVTSQGSTNICLNQPLRSEEKCHVGSRSILCAAGKTREQRTFGCPQNARLVIAGGYDPRVEDNIMTLAGLIDRAKSSSLTFDVIKPPGSSTNIPPFVTTPENPDIVFLLNFTTPQRATLLSAPSTVALLYTPTNEHFGIGPVEAMVCGLPVLACDSGGPTESVLDAPAKERTGWLRSPDPEVWAVALEEIISMSPEERSQLGKRSQTRPGRNFGMEAMAKALEHSLTEVVALGRVPTPTWVYGLIAAIMLLIAYIVALIFQ</sequence>
<dbReference type="STRING" id="205917.A0A4Y9Y5C0"/>
<dbReference type="EMBL" id="SEOQ01000732">
    <property type="protein sequence ID" value="TFY57694.1"/>
    <property type="molecule type" value="Genomic_DNA"/>
</dbReference>
<dbReference type="GO" id="GO:0102704">
    <property type="term" value="F:GDP-Man:Man(2)GlcNAc(2)-PP-Dol alpha-1,6-mannosyltransferase activity"/>
    <property type="evidence" value="ECO:0007669"/>
    <property type="project" value="UniProtKB-UniRule"/>
</dbReference>
<evidence type="ECO:0000256" key="10">
    <source>
        <dbReference type="ARBA" id="ARBA00045103"/>
    </source>
</evidence>
<dbReference type="Gene3D" id="3.40.50.2000">
    <property type="entry name" value="Glycogen Phosphorylase B"/>
    <property type="match status" value="2"/>
</dbReference>
<protein>
    <recommendedName>
        <fullName evidence="12">Alpha-1,3/1,6-mannosyltransferase ALG2</fullName>
        <ecNumber evidence="12">2.4.1.132</ecNumber>
        <ecNumber evidence="12">2.4.1.257</ecNumber>
    </recommendedName>
    <alternativeName>
        <fullName evidence="12">GDP-Man:Man(1)GlcNAc(2)-PP-Dol alpha-1,3-mannosyltransferase</fullName>
    </alternativeName>
</protein>
<dbReference type="Pfam" id="PF00534">
    <property type="entry name" value="Glycos_transf_1"/>
    <property type="match status" value="1"/>
</dbReference>
<comment type="catalytic activity">
    <reaction evidence="11 12">
        <text>an alpha-D-Man-(1-&gt;3)-beta-D-Man-(1-&gt;4)-beta-D-GlcNAc-(1-&gt;4)-alpha-D-GlcNAc-diphospho-di-trans,poly-cis-dolichol + GDP-alpha-D-mannose = an alpha-D-Man-(1-&gt;3)-[alpha-D-Man-(1-&gt;6)]-beta-D-Man-(1-&gt;4)-beta-D-GlcNAc-(1-&gt;4)-alpha-D-GlcNAc-diphospho-di-trans,poly-cis-dolichol + GDP + H(+)</text>
        <dbReference type="Rhea" id="RHEA:29519"/>
        <dbReference type="Rhea" id="RHEA-COMP:19513"/>
        <dbReference type="Rhea" id="RHEA-COMP:19515"/>
        <dbReference type="ChEBI" id="CHEBI:15378"/>
        <dbReference type="ChEBI" id="CHEBI:57527"/>
        <dbReference type="ChEBI" id="CHEBI:58189"/>
        <dbReference type="ChEBI" id="CHEBI:132510"/>
        <dbReference type="ChEBI" id="CHEBI:132511"/>
        <dbReference type="EC" id="2.4.1.257"/>
    </reaction>
    <physiologicalReaction direction="left-to-right" evidence="11 12">
        <dbReference type="Rhea" id="RHEA:29520"/>
    </physiologicalReaction>
</comment>
<comment type="catalytic activity">
    <reaction evidence="10 12">
        <text>a beta-D-Man-(1-&gt;4)-beta-D-GlcNAc-(1-&gt;4)-alpha-D-GlcNAc-diphospho-di-trans,poly-cis-dolichol + GDP-alpha-D-mannose = an alpha-D-Man-(1-&gt;3)-beta-D-Man-(1-&gt;4)-beta-D-GlcNAc-(1-&gt;4)-alpha-D-GlcNAc-diphospho-di-trans,poly-cis-dolichol + GDP + H(+)</text>
        <dbReference type="Rhea" id="RHEA:29515"/>
        <dbReference type="Rhea" id="RHEA-COMP:19511"/>
        <dbReference type="Rhea" id="RHEA-COMP:19513"/>
        <dbReference type="ChEBI" id="CHEBI:15378"/>
        <dbReference type="ChEBI" id="CHEBI:57527"/>
        <dbReference type="ChEBI" id="CHEBI:58189"/>
        <dbReference type="ChEBI" id="CHEBI:58472"/>
        <dbReference type="ChEBI" id="CHEBI:132510"/>
        <dbReference type="EC" id="2.4.1.132"/>
    </reaction>
    <physiologicalReaction direction="left-to-right" evidence="10 12">
        <dbReference type="Rhea" id="RHEA:29516"/>
    </physiologicalReaction>
</comment>
<gene>
    <name evidence="15" type="ORF">EVG20_g8445</name>
</gene>
<dbReference type="SUPFAM" id="SSF53756">
    <property type="entry name" value="UDP-Glycosyltransferase/glycogen phosphorylase"/>
    <property type="match status" value="1"/>
</dbReference>
<evidence type="ECO:0000256" key="2">
    <source>
        <dbReference type="ARBA" id="ARBA00004586"/>
    </source>
</evidence>
<evidence type="ECO:0000256" key="1">
    <source>
        <dbReference type="ARBA" id="ARBA00003142"/>
    </source>
</evidence>
<dbReference type="InterPro" id="IPR028098">
    <property type="entry name" value="Glyco_trans_4-like_N"/>
</dbReference>
<reference evidence="15 16" key="1">
    <citation type="submission" date="2019-02" db="EMBL/GenBank/DDBJ databases">
        <title>Genome sequencing of the rare red list fungi Dentipellis fragilis.</title>
        <authorList>
            <person name="Buettner E."/>
            <person name="Kellner H."/>
        </authorList>
    </citation>
    <scope>NUCLEOTIDE SEQUENCE [LARGE SCALE GENOMIC DNA]</scope>
    <source>
        <strain evidence="15 16">DSM 105465</strain>
    </source>
</reference>
<keyword evidence="16" id="KW-1185">Reference proteome</keyword>
<evidence type="ECO:0000256" key="12">
    <source>
        <dbReference type="RuleBase" id="RU367136"/>
    </source>
</evidence>
<evidence type="ECO:0000256" key="4">
    <source>
        <dbReference type="ARBA" id="ARBA00022676"/>
    </source>
</evidence>